<protein>
    <submittedName>
        <fullName evidence="2">Uncharacterized protein</fullName>
    </submittedName>
</protein>
<feature type="non-terminal residue" evidence="2">
    <location>
        <position position="1"/>
    </location>
</feature>
<dbReference type="Proteomes" id="UP000237000">
    <property type="component" value="Unassembled WGS sequence"/>
</dbReference>
<dbReference type="EMBL" id="JXTC01000002">
    <property type="protein sequence ID" value="POO03650.1"/>
    <property type="molecule type" value="Genomic_DNA"/>
</dbReference>
<dbReference type="InParanoid" id="A0A2P5G0S4"/>
<feature type="transmembrane region" description="Helical" evidence="1">
    <location>
        <begin position="26"/>
        <end position="49"/>
    </location>
</feature>
<accession>A0A2P5G0S4</accession>
<proteinExistence type="predicted"/>
<keyword evidence="1" id="KW-1133">Transmembrane helix</keyword>
<keyword evidence="1" id="KW-0472">Membrane</keyword>
<keyword evidence="3" id="KW-1185">Reference proteome</keyword>
<name>A0A2P5G0S4_TREOI</name>
<evidence type="ECO:0000313" key="2">
    <source>
        <dbReference type="EMBL" id="POO03650.1"/>
    </source>
</evidence>
<sequence>CRSAPWPVPRRSSLWMSNFQATARRYLVSVAALLTLELSTTAFLPRVAISSF</sequence>
<evidence type="ECO:0000256" key="1">
    <source>
        <dbReference type="SAM" id="Phobius"/>
    </source>
</evidence>
<gene>
    <name evidence="2" type="ORF">TorRG33x02_008550</name>
</gene>
<evidence type="ECO:0000313" key="3">
    <source>
        <dbReference type="Proteomes" id="UP000237000"/>
    </source>
</evidence>
<organism evidence="2 3">
    <name type="scientific">Trema orientale</name>
    <name type="common">Charcoal tree</name>
    <name type="synonym">Celtis orientalis</name>
    <dbReference type="NCBI Taxonomy" id="63057"/>
    <lineage>
        <taxon>Eukaryota</taxon>
        <taxon>Viridiplantae</taxon>
        <taxon>Streptophyta</taxon>
        <taxon>Embryophyta</taxon>
        <taxon>Tracheophyta</taxon>
        <taxon>Spermatophyta</taxon>
        <taxon>Magnoliopsida</taxon>
        <taxon>eudicotyledons</taxon>
        <taxon>Gunneridae</taxon>
        <taxon>Pentapetalae</taxon>
        <taxon>rosids</taxon>
        <taxon>fabids</taxon>
        <taxon>Rosales</taxon>
        <taxon>Cannabaceae</taxon>
        <taxon>Trema</taxon>
    </lineage>
</organism>
<dbReference type="AlphaFoldDB" id="A0A2P5G0S4"/>
<reference evidence="3" key="1">
    <citation type="submission" date="2016-06" db="EMBL/GenBank/DDBJ databases">
        <title>Parallel loss of symbiosis genes in relatives of nitrogen-fixing non-legume Parasponia.</title>
        <authorList>
            <person name="Van Velzen R."/>
            <person name="Holmer R."/>
            <person name="Bu F."/>
            <person name="Rutten L."/>
            <person name="Van Zeijl A."/>
            <person name="Liu W."/>
            <person name="Santuari L."/>
            <person name="Cao Q."/>
            <person name="Sharma T."/>
            <person name="Shen D."/>
            <person name="Roswanjaya Y."/>
            <person name="Wardhani T."/>
            <person name="Kalhor M.S."/>
            <person name="Jansen J."/>
            <person name="Van den Hoogen J."/>
            <person name="Gungor B."/>
            <person name="Hartog M."/>
            <person name="Hontelez J."/>
            <person name="Verver J."/>
            <person name="Yang W.-C."/>
            <person name="Schijlen E."/>
            <person name="Repin R."/>
            <person name="Schilthuizen M."/>
            <person name="Schranz E."/>
            <person name="Heidstra R."/>
            <person name="Miyata K."/>
            <person name="Fedorova E."/>
            <person name="Kohlen W."/>
            <person name="Bisseling T."/>
            <person name="Smit S."/>
            <person name="Geurts R."/>
        </authorList>
    </citation>
    <scope>NUCLEOTIDE SEQUENCE [LARGE SCALE GENOMIC DNA]</scope>
    <source>
        <strain evidence="3">cv. RG33-2</strain>
    </source>
</reference>
<keyword evidence="1" id="KW-0812">Transmembrane</keyword>
<comment type="caution">
    <text evidence="2">The sequence shown here is derived from an EMBL/GenBank/DDBJ whole genome shotgun (WGS) entry which is preliminary data.</text>
</comment>